<dbReference type="Pfam" id="PF02683">
    <property type="entry name" value="DsbD_TM"/>
    <property type="match status" value="1"/>
</dbReference>
<evidence type="ECO:0000259" key="8">
    <source>
        <dbReference type="Pfam" id="PF02683"/>
    </source>
</evidence>
<proteinExistence type="inferred from homology"/>
<feature type="transmembrane region" description="Helical" evidence="7">
    <location>
        <begin position="116"/>
        <end position="133"/>
    </location>
</feature>
<comment type="subcellular location">
    <subcellularLocation>
        <location evidence="1">Membrane</location>
        <topology evidence="1">Multi-pass membrane protein</topology>
    </subcellularLocation>
</comment>
<feature type="transmembrane region" description="Helical" evidence="7">
    <location>
        <begin position="165"/>
        <end position="186"/>
    </location>
</feature>
<feature type="transmembrane region" description="Helical" evidence="7">
    <location>
        <begin position="43"/>
        <end position="66"/>
    </location>
</feature>
<evidence type="ECO:0000256" key="5">
    <source>
        <dbReference type="ARBA" id="ARBA00022989"/>
    </source>
</evidence>
<dbReference type="EMBL" id="JBHUIW010000004">
    <property type="protein sequence ID" value="MFD2181697.1"/>
    <property type="molecule type" value="Genomic_DNA"/>
</dbReference>
<dbReference type="Proteomes" id="UP001597314">
    <property type="component" value="Unassembled WGS sequence"/>
</dbReference>
<dbReference type="InterPro" id="IPR051790">
    <property type="entry name" value="Cytochrome_c-biogenesis_DsbD"/>
</dbReference>
<evidence type="ECO:0000313" key="10">
    <source>
        <dbReference type="Proteomes" id="UP001597314"/>
    </source>
</evidence>
<comment type="caution">
    <text evidence="9">The sequence shown here is derived from an EMBL/GenBank/DDBJ whole genome shotgun (WGS) entry which is preliminary data.</text>
</comment>
<reference evidence="10" key="1">
    <citation type="journal article" date="2019" name="Int. J. Syst. Evol. Microbiol.">
        <title>The Global Catalogue of Microorganisms (GCM) 10K type strain sequencing project: providing services to taxonomists for standard genome sequencing and annotation.</title>
        <authorList>
            <consortium name="The Broad Institute Genomics Platform"/>
            <consortium name="The Broad Institute Genome Sequencing Center for Infectious Disease"/>
            <person name="Wu L."/>
            <person name="Ma J."/>
        </authorList>
    </citation>
    <scope>NUCLEOTIDE SEQUENCE [LARGE SCALE GENOMIC DNA]</scope>
    <source>
        <strain evidence="10">CGMCC 1.6774</strain>
    </source>
</reference>
<evidence type="ECO:0000256" key="6">
    <source>
        <dbReference type="ARBA" id="ARBA00023136"/>
    </source>
</evidence>
<comment type="similarity">
    <text evidence="2">Belongs to the DsbD family.</text>
</comment>
<evidence type="ECO:0000313" key="9">
    <source>
        <dbReference type="EMBL" id="MFD2181697.1"/>
    </source>
</evidence>
<dbReference type="InterPro" id="IPR003834">
    <property type="entry name" value="Cyt_c_assmbl_TM_dom"/>
</dbReference>
<evidence type="ECO:0000256" key="4">
    <source>
        <dbReference type="ARBA" id="ARBA00022748"/>
    </source>
</evidence>
<gene>
    <name evidence="9" type="ORF">ACFSOX_05990</name>
</gene>
<dbReference type="PANTHER" id="PTHR31272">
    <property type="entry name" value="CYTOCHROME C-TYPE BIOGENESIS PROTEIN HI_1454-RELATED"/>
    <property type="match status" value="1"/>
</dbReference>
<feature type="transmembrane region" description="Helical" evidence="7">
    <location>
        <begin position="78"/>
        <end position="96"/>
    </location>
</feature>
<sequence length="229" mass="22980">MNGAAAILTAFVAGIVSSATPCVVAAVPVTIGFVGSRSSSRRQAILLSGAFVGGMTLAFVALGLAAARLGVFFGASGGPWAIMVGLLLAAAGVWFWRSGDTCSVGLHPAVADRLRGSGWLGAAAFGALTGTVMTPCATPALAAALSLAGTGAFLGQATWTGAAMLLAYGLGHGVLLFVAGVAPTYVQTLVGRVGRFERWLPGRRTFAGVLVLAGLWMISSAIPGLFEIQ</sequence>
<keyword evidence="10" id="KW-1185">Reference proteome</keyword>
<name>A0ABW5AHX3_9BRAD</name>
<dbReference type="PANTHER" id="PTHR31272:SF6">
    <property type="entry name" value="CYTOCHROME C-TYPE BIOGENESIS CCDA-LIKE CHLOROPLASTIC PROTEIN"/>
    <property type="match status" value="1"/>
</dbReference>
<keyword evidence="6 7" id="KW-0472">Membrane</keyword>
<evidence type="ECO:0000256" key="7">
    <source>
        <dbReference type="SAM" id="Phobius"/>
    </source>
</evidence>
<evidence type="ECO:0000256" key="1">
    <source>
        <dbReference type="ARBA" id="ARBA00004141"/>
    </source>
</evidence>
<dbReference type="RefSeq" id="WP_378476880.1">
    <property type="nucleotide sequence ID" value="NZ_JBHUIW010000004.1"/>
</dbReference>
<organism evidence="9 10">
    <name type="scientific">Rhodoplanes azumiensis</name>
    <dbReference type="NCBI Taxonomy" id="1897628"/>
    <lineage>
        <taxon>Bacteria</taxon>
        <taxon>Pseudomonadati</taxon>
        <taxon>Pseudomonadota</taxon>
        <taxon>Alphaproteobacteria</taxon>
        <taxon>Hyphomicrobiales</taxon>
        <taxon>Nitrobacteraceae</taxon>
        <taxon>Rhodoplanes</taxon>
    </lineage>
</organism>
<protein>
    <submittedName>
        <fullName evidence="9">Cytochrome c biogenesis CcdA family protein</fullName>
    </submittedName>
</protein>
<feature type="transmembrane region" description="Helical" evidence="7">
    <location>
        <begin position="206"/>
        <end position="226"/>
    </location>
</feature>
<accession>A0ABW5AHX3</accession>
<keyword evidence="5 7" id="KW-1133">Transmembrane helix</keyword>
<evidence type="ECO:0000256" key="2">
    <source>
        <dbReference type="ARBA" id="ARBA00006143"/>
    </source>
</evidence>
<keyword evidence="4" id="KW-0201">Cytochrome c-type biogenesis</keyword>
<evidence type="ECO:0000256" key="3">
    <source>
        <dbReference type="ARBA" id="ARBA00022692"/>
    </source>
</evidence>
<keyword evidence="3 7" id="KW-0812">Transmembrane</keyword>
<feature type="domain" description="Cytochrome C biogenesis protein transmembrane" evidence="8">
    <location>
        <begin position="6"/>
        <end position="220"/>
    </location>
</feature>